<evidence type="ECO:0000313" key="2">
    <source>
        <dbReference type="EMBL" id="MFD1674374.1"/>
    </source>
</evidence>
<proteinExistence type="predicted"/>
<evidence type="ECO:0000313" key="3">
    <source>
        <dbReference type="Proteomes" id="UP001597079"/>
    </source>
</evidence>
<reference evidence="3" key="1">
    <citation type="journal article" date="2019" name="Int. J. Syst. Evol. Microbiol.">
        <title>The Global Catalogue of Microorganisms (GCM) 10K type strain sequencing project: providing services to taxonomists for standard genome sequencing and annotation.</title>
        <authorList>
            <consortium name="The Broad Institute Genomics Platform"/>
            <consortium name="The Broad Institute Genome Sequencing Center for Infectious Disease"/>
            <person name="Wu L."/>
            <person name="Ma J."/>
        </authorList>
    </citation>
    <scope>NUCLEOTIDE SEQUENCE [LARGE SCALE GENOMIC DNA]</scope>
    <source>
        <strain evidence="3">CGMCC 1.12286</strain>
    </source>
</reference>
<dbReference type="InterPro" id="IPR002575">
    <property type="entry name" value="Aminoglycoside_PTrfase"/>
</dbReference>
<dbReference type="Pfam" id="PF01636">
    <property type="entry name" value="APH"/>
    <property type="match status" value="1"/>
</dbReference>
<dbReference type="EMBL" id="JBHUCX010000020">
    <property type="protein sequence ID" value="MFD1674374.1"/>
    <property type="molecule type" value="Genomic_DNA"/>
</dbReference>
<keyword evidence="3" id="KW-1185">Reference proteome</keyword>
<organism evidence="2 3">
    <name type="scientific">Alicyclobacillus fodiniaquatilis</name>
    <dbReference type="NCBI Taxonomy" id="1661150"/>
    <lineage>
        <taxon>Bacteria</taxon>
        <taxon>Bacillati</taxon>
        <taxon>Bacillota</taxon>
        <taxon>Bacilli</taxon>
        <taxon>Bacillales</taxon>
        <taxon>Alicyclobacillaceae</taxon>
        <taxon>Alicyclobacillus</taxon>
    </lineage>
</organism>
<comment type="caution">
    <text evidence="2">The sequence shown here is derived from an EMBL/GenBank/DDBJ whole genome shotgun (WGS) entry which is preliminary data.</text>
</comment>
<feature type="domain" description="Aminoglycoside phosphotransferase" evidence="1">
    <location>
        <begin position="198"/>
        <end position="267"/>
    </location>
</feature>
<dbReference type="Proteomes" id="UP001597079">
    <property type="component" value="Unassembled WGS sequence"/>
</dbReference>
<protein>
    <submittedName>
        <fullName evidence="2">Phosphotransferase</fullName>
    </submittedName>
</protein>
<dbReference type="RefSeq" id="WP_377942245.1">
    <property type="nucleotide sequence ID" value="NZ_JBHUCX010000020.1"/>
</dbReference>
<sequence length="372" mass="43077">MLEEHQSSLHTCLSRLFGRDEIEIVDYAITSINTPMNFTTDGIFKIRGNAKVGYQVYEWSIVVKIIKPDSQEKNDPSHHNYWKREALIHSSGLLTKLPPIVSFPQCYLVEEKTDGTVWLWMDEVKVDNDRLFSQDEWAFIARQVGFLNGAYLSDMPLPEEPWICRQWLRSWVDGCKKYASDPFQHYSKIHNRFSQIDSLWARFLQFEANMDRHILALNHLPRVLAHQDLSKGNMYISNTDLGPKLTLIDWQFMSVSGLGEDLGKLYGVAMSQGNIPRDSYEFYKELLFQNYMDGLTNAGWQGSISRPRYGFCVSLACRSVWEVPKLLKILVDSNMTEMKDEAVELIRINKIHMDCAKEAEHLSPYIGGNDFR</sequence>
<dbReference type="SUPFAM" id="SSF56112">
    <property type="entry name" value="Protein kinase-like (PK-like)"/>
    <property type="match status" value="1"/>
</dbReference>
<evidence type="ECO:0000259" key="1">
    <source>
        <dbReference type="Pfam" id="PF01636"/>
    </source>
</evidence>
<name>A0ABW4JE49_9BACL</name>
<gene>
    <name evidence="2" type="ORF">ACFSB2_06600</name>
</gene>
<accession>A0ABW4JE49</accession>
<dbReference type="Gene3D" id="3.90.1200.10">
    <property type="match status" value="1"/>
</dbReference>
<dbReference type="InterPro" id="IPR011009">
    <property type="entry name" value="Kinase-like_dom_sf"/>
</dbReference>